<sequence>MPIQLQVTQLRLVDVDLAEPTWQNVVPLGRSEVVPNGSQGLAVPKGPHGQVPNPTLLGRRSPLLVPLRTPLFAVRCLPTWQHAMSFGARESSRRGVRDRVGFNNDRRTERVLCQSAKLDGCDFLCSSHGEEQEGIRS</sequence>
<dbReference type="AlphaFoldDB" id="A0AAW2CWR3"/>
<evidence type="ECO:0000313" key="1">
    <source>
        <dbReference type="EMBL" id="KAL0001922.1"/>
    </source>
</evidence>
<gene>
    <name evidence="1" type="ORF">SO802_015703</name>
</gene>
<proteinExistence type="predicted"/>
<evidence type="ECO:0000313" key="2">
    <source>
        <dbReference type="Proteomes" id="UP001459277"/>
    </source>
</evidence>
<organism evidence="1 2">
    <name type="scientific">Lithocarpus litseifolius</name>
    <dbReference type="NCBI Taxonomy" id="425828"/>
    <lineage>
        <taxon>Eukaryota</taxon>
        <taxon>Viridiplantae</taxon>
        <taxon>Streptophyta</taxon>
        <taxon>Embryophyta</taxon>
        <taxon>Tracheophyta</taxon>
        <taxon>Spermatophyta</taxon>
        <taxon>Magnoliopsida</taxon>
        <taxon>eudicotyledons</taxon>
        <taxon>Gunneridae</taxon>
        <taxon>Pentapetalae</taxon>
        <taxon>rosids</taxon>
        <taxon>fabids</taxon>
        <taxon>Fagales</taxon>
        <taxon>Fagaceae</taxon>
        <taxon>Lithocarpus</taxon>
    </lineage>
</organism>
<comment type="caution">
    <text evidence="1">The sequence shown here is derived from an EMBL/GenBank/DDBJ whole genome shotgun (WGS) entry which is preliminary data.</text>
</comment>
<reference evidence="1 2" key="1">
    <citation type="submission" date="2024-01" db="EMBL/GenBank/DDBJ databases">
        <title>A telomere-to-telomere, gap-free genome of sweet tea (Lithocarpus litseifolius).</title>
        <authorList>
            <person name="Zhou J."/>
        </authorList>
    </citation>
    <scope>NUCLEOTIDE SEQUENCE [LARGE SCALE GENOMIC DNA]</scope>
    <source>
        <strain evidence="1">Zhou-2022a</strain>
        <tissue evidence="1">Leaf</tissue>
    </source>
</reference>
<accession>A0AAW2CWR3</accession>
<dbReference type="Proteomes" id="UP001459277">
    <property type="component" value="Unassembled WGS sequence"/>
</dbReference>
<dbReference type="EMBL" id="JAZDWU010000005">
    <property type="protein sequence ID" value="KAL0001922.1"/>
    <property type="molecule type" value="Genomic_DNA"/>
</dbReference>
<name>A0AAW2CWR3_9ROSI</name>
<protein>
    <submittedName>
        <fullName evidence="1">Uncharacterized protein</fullName>
    </submittedName>
</protein>
<keyword evidence="2" id="KW-1185">Reference proteome</keyword>